<dbReference type="InterPro" id="IPR001789">
    <property type="entry name" value="Sig_transdc_resp-reg_receiver"/>
</dbReference>
<dbReference type="Gene3D" id="3.30.565.10">
    <property type="entry name" value="Histidine kinase-like ATPase, C-terminal domain"/>
    <property type="match status" value="1"/>
</dbReference>
<evidence type="ECO:0000256" key="8">
    <source>
        <dbReference type="PROSITE-ProRule" id="PRU00169"/>
    </source>
</evidence>
<evidence type="ECO:0000256" key="2">
    <source>
        <dbReference type="ARBA" id="ARBA00012438"/>
    </source>
</evidence>
<dbReference type="InterPro" id="IPR036890">
    <property type="entry name" value="HATPase_C_sf"/>
</dbReference>
<dbReference type="EMBL" id="BAOS01000017">
    <property type="protein sequence ID" value="GAX61118.1"/>
    <property type="molecule type" value="Genomic_DNA"/>
</dbReference>
<dbReference type="PROSITE" id="PS50110">
    <property type="entry name" value="RESPONSE_REGULATORY"/>
    <property type="match status" value="1"/>
</dbReference>
<dbReference type="SUPFAM" id="SSF55874">
    <property type="entry name" value="ATPase domain of HSP90 chaperone/DNA topoisomerase II/histidine kinase"/>
    <property type="match status" value="1"/>
</dbReference>
<dbReference type="Proteomes" id="UP000218542">
    <property type="component" value="Unassembled WGS sequence"/>
</dbReference>
<evidence type="ECO:0000256" key="4">
    <source>
        <dbReference type="ARBA" id="ARBA00022741"/>
    </source>
</evidence>
<protein>
    <recommendedName>
        <fullName evidence="2">histidine kinase</fullName>
        <ecNumber evidence="2">2.7.13.3</ecNumber>
    </recommendedName>
</protein>
<keyword evidence="3" id="KW-0808">Transferase</keyword>
<comment type="caution">
    <text evidence="11">The sequence shown here is derived from an EMBL/GenBank/DDBJ whole genome shotgun (WGS) entry which is preliminary data.</text>
</comment>
<dbReference type="CDD" id="cd00156">
    <property type="entry name" value="REC"/>
    <property type="match status" value="1"/>
</dbReference>
<dbReference type="InterPro" id="IPR011006">
    <property type="entry name" value="CheY-like_superfamily"/>
</dbReference>
<dbReference type="SUPFAM" id="SSF52172">
    <property type="entry name" value="CheY-like"/>
    <property type="match status" value="1"/>
</dbReference>
<comment type="catalytic activity">
    <reaction evidence="1">
        <text>ATP + protein L-histidine = ADP + protein N-phospho-L-histidine.</text>
        <dbReference type="EC" id="2.7.13.3"/>
    </reaction>
</comment>
<keyword evidence="12" id="KW-1185">Reference proteome</keyword>
<gene>
    <name evidence="11" type="ORF">SCALIN_C17_0152</name>
</gene>
<evidence type="ECO:0000313" key="12">
    <source>
        <dbReference type="Proteomes" id="UP000218542"/>
    </source>
</evidence>
<dbReference type="GO" id="GO:0005524">
    <property type="term" value="F:ATP binding"/>
    <property type="evidence" value="ECO:0007669"/>
    <property type="project" value="UniProtKB-KW"/>
</dbReference>
<dbReference type="AlphaFoldDB" id="A0A286TZ29"/>
<evidence type="ECO:0000313" key="11">
    <source>
        <dbReference type="EMBL" id="GAX61118.1"/>
    </source>
</evidence>
<evidence type="ECO:0000256" key="7">
    <source>
        <dbReference type="ARBA" id="ARBA00023012"/>
    </source>
</evidence>
<evidence type="ECO:0000256" key="3">
    <source>
        <dbReference type="ARBA" id="ARBA00022679"/>
    </source>
</evidence>
<dbReference type="SMART" id="SM00448">
    <property type="entry name" value="REC"/>
    <property type="match status" value="1"/>
</dbReference>
<dbReference type="PANTHER" id="PTHR43065:SF46">
    <property type="entry name" value="C4-DICARBOXYLATE TRANSPORT SENSOR PROTEIN DCTB"/>
    <property type="match status" value="1"/>
</dbReference>
<keyword evidence="8" id="KW-0597">Phosphoprotein</keyword>
<keyword evidence="7" id="KW-0902">Two-component regulatory system</keyword>
<name>A0A286TZ29_9BACT</name>
<organism evidence="11 12">
    <name type="scientific">Candidatus Scalindua japonica</name>
    <dbReference type="NCBI Taxonomy" id="1284222"/>
    <lineage>
        <taxon>Bacteria</taxon>
        <taxon>Pseudomonadati</taxon>
        <taxon>Planctomycetota</taxon>
        <taxon>Candidatus Brocadiia</taxon>
        <taxon>Candidatus Brocadiales</taxon>
        <taxon>Candidatus Scalinduaceae</taxon>
        <taxon>Candidatus Scalindua</taxon>
    </lineage>
</organism>
<evidence type="ECO:0000259" key="9">
    <source>
        <dbReference type="PROSITE" id="PS50109"/>
    </source>
</evidence>
<dbReference type="Pfam" id="PF02518">
    <property type="entry name" value="HATPase_c"/>
    <property type="match status" value="1"/>
</dbReference>
<dbReference type="InterPro" id="IPR003594">
    <property type="entry name" value="HATPase_dom"/>
</dbReference>
<dbReference type="PANTHER" id="PTHR43065">
    <property type="entry name" value="SENSOR HISTIDINE KINASE"/>
    <property type="match status" value="1"/>
</dbReference>
<dbReference type="SMART" id="SM00387">
    <property type="entry name" value="HATPase_c"/>
    <property type="match status" value="1"/>
</dbReference>
<dbReference type="EC" id="2.7.13.3" evidence="2"/>
<dbReference type="Pfam" id="PF00072">
    <property type="entry name" value="Response_reg"/>
    <property type="match status" value="1"/>
</dbReference>
<dbReference type="InterPro" id="IPR004358">
    <property type="entry name" value="Sig_transdc_His_kin-like_C"/>
</dbReference>
<dbReference type="PROSITE" id="PS50109">
    <property type="entry name" value="HIS_KIN"/>
    <property type="match status" value="1"/>
</dbReference>
<evidence type="ECO:0000256" key="6">
    <source>
        <dbReference type="ARBA" id="ARBA00022840"/>
    </source>
</evidence>
<dbReference type="OrthoDB" id="260274at2"/>
<proteinExistence type="predicted"/>
<dbReference type="Gene3D" id="3.40.50.2300">
    <property type="match status" value="1"/>
</dbReference>
<evidence type="ECO:0000256" key="1">
    <source>
        <dbReference type="ARBA" id="ARBA00000085"/>
    </source>
</evidence>
<dbReference type="GO" id="GO:0000160">
    <property type="term" value="P:phosphorelay signal transduction system"/>
    <property type="evidence" value="ECO:0007669"/>
    <property type="project" value="UniProtKB-KW"/>
</dbReference>
<feature type="domain" description="Histidine kinase" evidence="9">
    <location>
        <begin position="1"/>
        <end position="86"/>
    </location>
</feature>
<evidence type="ECO:0000256" key="5">
    <source>
        <dbReference type="ARBA" id="ARBA00022777"/>
    </source>
</evidence>
<feature type="domain" description="Response regulatory" evidence="10">
    <location>
        <begin position="105"/>
        <end position="225"/>
    </location>
</feature>
<evidence type="ECO:0000259" key="10">
    <source>
        <dbReference type="PROSITE" id="PS50110"/>
    </source>
</evidence>
<accession>A0A286TZ29</accession>
<dbReference type="InterPro" id="IPR005467">
    <property type="entry name" value="His_kinase_dom"/>
</dbReference>
<dbReference type="PRINTS" id="PR00344">
    <property type="entry name" value="BCTRLSENSOR"/>
</dbReference>
<sequence>MTIGNQDISTLKSGDYVKITLEDQGEGISKEVMQKIFDPFFSTKKRGSGLGLASCYFIIRNHGGYISAESEVGAGTTFQIYLPALKEKRVTKDKEAEYTIVGNGKILLMDDDDALRDVTGKLLMNIGYEVKLAREGKEAINMYKEAKGSGTPFNAVILDLTIRGGMGGKETIKKLIEFDPQVKAIVLSGYSEDQITSKFRKYGFMSIVKKPYEVWELNKILCDVITGTDD</sequence>
<keyword evidence="6" id="KW-0067">ATP-binding</keyword>
<feature type="modified residue" description="4-aspartylphosphate" evidence="8">
    <location>
        <position position="159"/>
    </location>
</feature>
<dbReference type="GO" id="GO:0004673">
    <property type="term" value="F:protein histidine kinase activity"/>
    <property type="evidence" value="ECO:0007669"/>
    <property type="project" value="UniProtKB-EC"/>
</dbReference>
<keyword evidence="5 11" id="KW-0418">Kinase</keyword>
<keyword evidence="4" id="KW-0547">Nucleotide-binding</keyword>
<reference evidence="12" key="1">
    <citation type="journal article" date="2017" name="Environ. Microbiol. Rep.">
        <title>Genetic Diversity of Marine Anaerobic Ammonium-Oxidizing Bacteria as Revealed by Genomic and Proteomic Analyses of 'Candidatus Scalindua japonica'.</title>
        <authorList>
            <person name="Oshiki M."/>
            <person name="Mizuto K."/>
            <person name="Kimura Z."/>
            <person name="Kindaichi T."/>
            <person name="Satoh H."/>
            <person name="Okabe S."/>
        </authorList>
    </citation>
    <scope>NUCLEOTIDE SEQUENCE [LARGE SCALE GENOMIC DNA]</scope>
    <source>
        <strain evidence="12">husup-a2</strain>
    </source>
</reference>